<proteinExistence type="predicted"/>
<feature type="compositionally biased region" description="Basic and acidic residues" evidence="1">
    <location>
        <begin position="61"/>
        <end position="77"/>
    </location>
</feature>
<evidence type="ECO:0000313" key="3">
    <source>
        <dbReference type="Proteomes" id="UP000610456"/>
    </source>
</evidence>
<dbReference type="Proteomes" id="UP000610456">
    <property type="component" value="Unassembled WGS sequence"/>
</dbReference>
<reference evidence="2" key="1">
    <citation type="journal article" date="2014" name="Int. J. Syst. Evol. Microbiol.">
        <title>Complete genome sequence of Corynebacterium casei LMG S-19264T (=DSM 44701T), isolated from a smear-ripened cheese.</title>
        <authorList>
            <consortium name="US DOE Joint Genome Institute (JGI-PGF)"/>
            <person name="Walter F."/>
            <person name="Albersmeier A."/>
            <person name="Kalinowski J."/>
            <person name="Ruckert C."/>
        </authorList>
    </citation>
    <scope>NUCLEOTIDE SEQUENCE</scope>
    <source>
        <strain evidence="2">KCTC 12719</strain>
    </source>
</reference>
<organism evidence="2 3">
    <name type="scientific">Salinimicrobium marinum</name>
    <dbReference type="NCBI Taxonomy" id="680283"/>
    <lineage>
        <taxon>Bacteria</taxon>
        <taxon>Pseudomonadati</taxon>
        <taxon>Bacteroidota</taxon>
        <taxon>Flavobacteriia</taxon>
        <taxon>Flavobacteriales</taxon>
        <taxon>Flavobacteriaceae</taxon>
        <taxon>Salinimicrobium</taxon>
    </lineage>
</organism>
<accession>A0A918W0F5</accession>
<dbReference type="EMBL" id="BMXB01000024">
    <property type="protein sequence ID" value="GHA50657.1"/>
    <property type="molecule type" value="Genomic_DNA"/>
</dbReference>
<protein>
    <submittedName>
        <fullName evidence="2">Uncharacterized protein</fullName>
    </submittedName>
</protein>
<comment type="caution">
    <text evidence="2">The sequence shown here is derived from an EMBL/GenBank/DDBJ whole genome shotgun (WGS) entry which is preliminary data.</text>
</comment>
<evidence type="ECO:0000256" key="1">
    <source>
        <dbReference type="SAM" id="MobiDB-lite"/>
    </source>
</evidence>
<dbReference type="AlphaFoldDB" id="A0A918W0F5"/>
<keyword evidence="3" id="KW-1185">Reference proteome</keyword>
<feature type="region of interest" description="Disordered" evidence="1">
    <location>
        <begin position="43"/>
        <end position="77"/>
    </location>
</feature>
<gene>
    <name evidence="2" type="ORF">GCM10007103_34350</name>
</gene>
<name>A0A918W0F5_9FLAO</name>
<evidence type="ECO:0000313" key="2">
    <source>
        <dbReference type="EMBL" id="GHA50657.1"/>
    </source>
</evidence>
<sequence length="101" mass="10888">MVCKELKILVPFHTRGGLLPKDGGNFGIQEFIALLFSSCFADSCSRKGKSVDGGGPGGSENPREEPNPRRLEGPPAEEGKFIKIKKLSLRGSVAYVITIKI</sequence>
<reference evidence="2" key="2">
    <citation type="submission" date="2020-09" db="EMBL/GenBank/DDBJ databases">
        <authorList>
            <person name="Sun Q."/>
            <person name="Kim S."/>
        </authorList>
    </citation>
    <scope>NUCLEOTIDE SEQUENCE</scope>
    <source>
        <strain evidence="2">KCTC 12719</strain>
    </source>
</reference>